<evidence type="ECO:0000313" key="3">
    <source>
        <dbReference type="Proteomes" id="UP000821866"/>
    </source>
</evidence>
<feature type="region of interest" description="Disordered" evidence="1">
    <location>
        <begin position="1"/>
        <end position="35"/>
    </location>
</feature>
<name>A0A9J6DS82_RHIMP</name>
<proteinExistence type="predicted"/>
<gene>
    <name evidence="2" type="ORF">HPB51_000513</name>
</gene>
<reference evidence="2" key="1">
    <citation type="journal article" date="2020" name="Cell">
        <title>Large-Scale Comparative Analyses of Tick Genomes Elucidate Their Genetic Diversity and Vector Capacities.</title>
        <authorList>
            <consortium name="Tick Genome and Microbiome Consortium (TIGMIC)"/>
            <person name="Jia N."/>
            <person name="Wang J."/>
            <person name="Shi W."/>
            <person name="Du L."/>
            <person name="Sun Y."/>
            <person name="Zhan W."/>
            <person name="Jiang J.F."/>
            <person name="Wang Q."/>
            <person name="Zhang B."/>
            <person name="Ji P."/>
            <person name="Bell-Sakyi L."/>
            <person name="Cui X.M."/>
            <person name="Yuan T.T."/>
            <person name="Jiang B.G."/>
            <person name="Yang W.F."/>
            <person name="Lam T.T."/>
            <person name="Chang Q.C."/>
            <person name="Ding S.J."/>
            <person name="Wang X.J."/>
            <person name="Zhu J.G."/>
            <person name="Ruan X.D."/>
            <person name="Zhao L."/>
            <person name="Wei J.T."/>
            <person name="Ye R.Z."/>
            <person name="Que T.C."/>
            <person name="Du C.H."/>
            <person name="Zhou Y.H."/>
            <person name="Cheng J.X."/>
            <person name="Dai P.F."/>
            <person name="Guo W.B."/>
            <person name="Han X.H."/>
            <person name="Huang E.J."/>
            <person name="Li L.F."/>
            <person name="Wei W."/>
            <person name="Gao Y.C."/>
            <person name="Liu J.Z."/>
            <person name="Shao H.Z."/>
            <person name="Wang X."/>
            <person name="Wang C.C."/>
            <person name="Yang T.C."/>
            <person name="Huo Q.B."/>
            <person name="Li W."/>
            <person name="Chen H.Y."/>
            <person name="Chen S.E."/>
            <person name="Zhou L.G."/>
            <person name="Ni X.B."/>
            <person name="Tian J.H."/>
            <person name="Sheng Y."/>
            <person name="Liu T."/>
            <person name="Pan Y.S."/>
            <person name="Xia L.Y."/>
            <person name="Li J."/>
            <person name="Zhao F."/>
            <person name="Cao W.C."/>
        </authorList>
    </citation>
    <scope>NUCLEOTIDE SEQUENCE</scope>
    <source>
        <strain evidence="2">Rmic-2018</strain>
    </source>
</reference>
<comment type="caution">
    <text evidence="2">The sequence shown here is derived from an EMBL/GenBank/DDBJ whole genome shotgun (WGS) entry which is preliminary data.</text>
</comment>
<dbReference type="Proteomes" id="UP000821866">
    <property type="component" value="Unassembled WGS sequence"/>
</dbReference>
<sequence length="223" mass="24349">MVATTTPGASVEGTTDHGPTNKRLRNEQDGSDPSDEIAEDVVQASFTVVSCKKKRDTGGVPVILRPTTDAGSLWKVKPNTFASAVVTSAQEKVPNHHHNKDGSLMVIVSTLPAANRLLTVTELAGVPVEARVPYSYTANYEKIQDVPLSYSDEDLQDYLFDQGIVSSRRLNTYTLEDGGKVKEVRHRSVILEFAKNSPLPKQVTHGFCSYTGGRVRRGCYTVL</sequence>
<dbReference type="EMBL" id="JABSTU010000007">
    <property type="protein sequence ID" value="KAH8024682.1"/>
    <property type="molecule type" value="Genomic_DNA"/>
</dbReference>
<keyword evidence="3" id="KW-1185">Reference proteome</keyword>
<dbReference type="AlphaFoldDB" id="A0A9J6DS82"/>
<organism evidence="2 3">
    <name type="scientific">Rhipicephalus microplus</name>
    <name type="common">Cattle tick</name>
    <name type="synonym">Boophilus microplus</name>
    <dbReference type="NCBI Taxonomy" id="6941"/>
    <lineage>
        <taxon>Eukaryota</taxon>
        <taxon>Metazoa</taxon>
        <taxon>Ecdysozoa</taxon>
        <taxon>Arthropoda</taxon>
        <taxon>Chelicerata</taxon>
        <taxon>Arachnida</taxon>
        <taxon>Acari</taxon>
        <taxon>Parasitiformes</taxon>
        <taxon>Ixodida</taxon>
        <taxon>Ixodoidea</taxon>
        <taxon>Ixodidae</taxon>
        <taxon>Rhipicephalinae</taxon>
        <taxon>Rhipicephalus</taxon>
        <taxon>Boophilus</taxon>
    </lineage>
</organism>
<evidence type="ECO:0000256" key="1">
    <source>
        <dbReference type="SAM" id="MobiDB-lite"/>
    </source>
</evidence>
<evidence type="ECO:0000313" key="2">
    <source>
        <dbReference type="EMBL" id="KAH8024682.1"/>
    </source>
</evidence>
<accession>A0A9J6DS82</accession>
<protein>
    <submittedName>
        <fullName evidence="2">Uncharacterized protein</fullName>
    </submittedName>
</protein>
<reference evidence="2" key="2">
    <citation type="submission" date="2021-09" db="EMBL/GenBank/DDBJ databases">
        <authorList>
            <person name="Jia N."/>
            <person name="Wang J."/>
            <person name="Shi W."/>
            <person name="Du L."/>
            <person name="Sun Y."/>
            <person name="Zhan W."/>
            <person name="Jiang J."/>
            <person name="Wang Q."/>
            <person name="Zhang B."/>
            <person name="Ji P."/>
            <person name="Sakyi L.B."/>
            <person name="Cui X."/>
            <person name="Yuan T."/>
            <person name="Jiang B."/>
            <person name="Yang W."/>
            <person name="Lam T.T.-Y."/>
            <person name="Chang Q."/>
            <person name="Ding S."/>
            <person name="Wang X."/>
            <person name="Zhu J."/>
            <person name="Ruan X."/>
            <person name="Zhao L."/>
            <person name="Wei J."/>
            <person name="Que T."/>
            <person name="Du C."/>
            <person name="Cheng J."/>
            <person name="Dai P."/>
            <person name="Han X."/>
            <person name="Huang E."/>
            <person name="Gao Y."/>
            <person name="Liu J."/>
            <person name="Shao H."/>
            <person name="Ye R."/>
            <person name="Li L."/>
            <person name="Wei W."/>
            <person name="Wang X."/>
            <person name="Wang C."/>
            <person name="Huo Q."/>
            <person name="Li W."/>
            <person name="Guo W."/>
            <person name="Chen H."/>
            <person name="Chen S."/>
            <person name="Zhou L."/>
            <person name="Zhou L."/>
            <person name="Ni X."/>
            <person name="Tian J."/>
            <person name="Zhou Y."/>
            <person name="Sheng Y."/>
            <person name="Liu T."/>
            <person name="Pan Y."/>
            <person name="Xia L."/>
            <person name="Li J."/>
            <person name="Zhao F."/>
            <person name="Cao W."/>
        </authorList>
    </citation>
    <scope>NUCLEOTIDE SEQUENCE</scope>
    <source>
        <strain evidence="2">Rmic-2018</strain>
        <tissue evidence="2">Larvae</tissue>
    </source>
</reference>